<dbReference type="Gene3D" id="1.20.1250.20">
    <property type="entry name" value="MFS general substrate transporter like domains"/>
    <property type="match status" value="1"/>
</dbReference>
<name>B4J9Q3_DROGR</name>
<keyword evidence="11" id="KW-1185">Reference proteome</keyword>
<dbReference type="SUPFAM" id="SSF100895">
    <property type="entry name" value="Kazal-type serine protease inhibitors"/>
    <property type="match status" value="1"/>
</dbReference>
<feature type="transmembrane region" description="Helical" evidence="8">
    <location>
        <begin position="52"/>
        <end position="71"/>
    </location>
</feature>
<dbReference type="OrthoDB" id="5062115at2759"/>
<dbReference type="InterPro" id="IPR002350">
    <property type="entry name" value="Kazal_dom"/>
</dbReference>
<dbReference type="GO" id="GO:0016323">
    <property type="term" value="C:basolateral plasma membrane"/>
    <property type="evidence" value="ECO:0007669"/>
    <property type="project" value="EnsemblMetazoa"/>
</dbReference>
<dbReference type="Pfam" id="PF07648">
    <property type="entry name" value="Kazal_2"/>
    <property type="match status" value="1"/>
</dbReference>
<dbReference type="HOGENOM" id="CLU_008954_1_3_1"/>
<dbReference type="Proteomes" id="UP000001070">
    <property type="component" value="Unassembled WGS sequence"/>
</dbReference>
<feature type="domain" description="Kazal-like" evidence="9">
    <location>
        <begin position="437"/>
        <end position="493"/>
    </location>
</feature>
<keyword evidence="8" id="KW-0813">Transport</keyword>
<evidence type="ECO:0000256" key="1">
    <source>
        <dbReference type="ARBA" id="ARBA00004651"/>
    </source>
</evidence>
<dbReference type="FunCoup" id="B4J9Q3">
    <property type="interactions" value="39"/>
</dbReference>
<keyword evidence="6 8" id="KW-0472">Membrane</keyword>
<evidence type="ECO:0000256" key="5">
    <source>
        <dbReference type="ARBA" id="ARBA00022989"/>
    </source>
</evidence>
<evidence type="ECO:0000256" key="8">
    <source>
        <dbReference type="RuleBase" id="RU362056"/>
    </source>
</evidence>
<evidence type="ECO:0000256" key="2">
    <source>
        <dbReference type="ARBA" id="ARBA00009657"/>
    </source>
</evidence>
<dbReference type="PhylomeDB" id="B4J9Q3"/>
<dbReference type="OMA" id="VCSPANE"/>
<keyword evidence="8" id="KW-0406">Ion transport</keyword>
<dbReference type="GO" id="GO:0015347">
    <property type="term" value="F:sodium-independent organic anion transmembrane transporter activity"/>
    <property type="evidence" value="ECO:0007669"/>
    <property type="project" value="TreeGrafter"/>
</dbReference>
<reference evidence="10 11" key="1">
    <citation type="journal article" date="2007" name="Nature">
        <title>Evolution of genes and genomes on the Drosophila phylogeny.</title>
        <authorList>
            <consortium name="Drosophila 12 Genomes Consortium"/>
            <person name="Clark A.G."/>
            <person name="Eisen M.B."/>
            <person name="Smith D.R."/>
            <person name="Bergman C.M."/>
            <person name="Oliver B."/>
            <person name="Markow T.A."/>
            <person name="Kaufman T.C."/>
            <person name="Kellis M."/>
            <person name="Gelbart W."/>
            <person name="Iyer V.N."/>
            <person name="Pollard D.A."/>
            <person name="Sackton T.B."/>
            <person name="Larracuente A.M."/>
            <person name="Singh N.D."/>
            <person name="Abad J.P."/>
            <person name="Abt D.N."/>
            <person name="Adryan B."/>
            <person name="Aguade M."/>
            <person name="Akashi H."/>
            <person name="Anderson W.W."/>
            <person name="Aquadro C.F."/>
            <person name="Ardell D.H."/>
            <person name="Arguello R."/>
            <person name="Artieri C.G."/>
            <person name="Barbash D.A."/>
            <person name="Barker D."/>
            <person name="Barsanti P."/>
            <person name="Batterham P."/>
            <person name="Batzoglou S."/>
            <person name="Begun D."/>
            <person name="Bhutkar A."/>
            <person name="Blanco E."/>
            <person name="Bosak S.A."/>
            <person name="Bradley R.K."/>
            <person name="Brand A.D."/>
            <person name="Brent M.R."/>
            <person name="Brooks A.N."/>
            <person name="Brown R.H."/>
            <person name="Butlin R.K."/>
            <person name="Caggese C."/>
            <person name="Calvi B.R."/>
            <person name="Bernardo de Carvalho A."/>
            <person name="Caspi A."/>
            <person name="Castrezana S."/>
            <person name="Celniker S.E."/>
            <person name="Chang J.L."/>
            <person name="Chapple C."/>
            <person name="Chatterji S."/>
            <person name="Chinwalla A."/>
            <person name="Civetta A."/>
            <person name="Clifton S.W."/>
            <person name="Comeron J.M."/>
            <person name="Costello J.C."/>
            <person name="Coyne J.A."/>
            <person name="Daub J."/>
            <person name="David R.G."/>
            <person name="Delcher A.L."/>
            <person name="Delehaunty K."/>
            <person name="Do C.B."/>
            <person name="Ebling H."/>
            <person name="Edwards K."/>
            <person name="Eickbush T."/>
            <person name="Evans J.D."/>
            <person name="Filipski A."/>
            <person name="Findeiss S."/>
            <person name="Freyhult E."/>
            <person name="Fulton L."/>
            <person name="Fulton R."/>
            <person name="Garcia A.C."/>
            <person name="Gardiner A."/>
            <person name="Garfield D.A."/>
            <person name="Garvin B.E."/>
            <person name="Gibson G."/>
            <person name="Gilbert D."/>
            <person name="Gnerre S."/>
            <person name="Godfrey J."/>
            <person name="Good R."/>
            <person name="Gotea V."/>
            <person name="Gravely B."/>
            <person name="Greenberg A.J."/>
            <person name="Griffiths-Jones S."/>
            <person name="Gross S."/>
            <person name="Guigo R."/>
            <person name="Gustafson E.A."/>
            <person name="Haerty W."/>
            <person name="Hahn M.W."/>
            <person name="Halligan D.L."/>
            <person name="Halpern A.L."/>
            <person name="Halter G.M."/>
            <person name="Han M.V."/>
            <person name="Heger A."/>
            <person name="Hillier L."/>
            <person name="Hinrichs A.S."/>
            <person name="Holmes I."/>
            <person name="Hoskins R.A."/>
            <person name="Hubisz M.J."/>
            <person name="Hultmark D."/>
            <person name="Huntley M.A."/>
            <person name="Jaffe D.B."/>
            <person name="Jagadeeshan S."/>
            <person name="Jeck W.R."/>
            <person name="Johnson J."/>
            <person name="Jones C.D."/>
            <person name="Jordan W.C."/>
            <person name="Karpen G.H."/>
            <person name="Kataoka E."/>
            <person name="Keightley P.D."/>
            <person name="Kheradpour P."/>
            <person name="Kirkness E.F."/>
            <person name="Koerich L.B."/>
            <person name="Kristiansen K."/>
            <person name="Kudrna D."/>
            <person name="Kulathinal R.J."/>
            <person name="Kumar S."/>
            <person name="Kwok R."/>
            <person name="Lander E."/>
            <person name="Langley C.H."/>
            <person name="Lapoint R."/>
            <person name="Lazzaro B.P."/>
            <person name="Lee S.J."/>
            <person name="Levesque L."/>
            <person name="Li R."/>
            <person name="Lin C.F."/>
            <person name="Lin M.F."/>
            <person name="Lindblad-Toh K."/>
            <person name="Llopart A."/>
            <person name="Long M."/>
            <person name="Low L."/>
            <person name="Lozovsky E."/>
            <person name="Lu J."/>
            <person name="Luo M."/>
            <person name="Machado C.A."/>
            <person name="Makalowski W."/>
            <person name="Marzo M."/>
            <person name="Matsuda M."/>
            <person name="Matzkin L."/>
            <person name="McAllister B."/>
            <person name="McBride C.S."/>
            <person name="McKernan B."/>
            <person name="McKernan K."/>
            <person name="Mendez-Lago M."/>
            <person name="Minx P."/>
            <person name="Mollenhauer M.U."/>
            <person name="Montooth K."/>
            <person name="Mount S.M."/>
            <person name="Mu X."/>
            <person name="Myers E."/>
            <person name="Negre B."/>
            <person name="Newfeld S."/>
            <person name="Nielsen R."/>
            <person name="Noor M.A."/>
            <person name="O'Grady P."/>
            <person name="Pachter L."/>
            <person name="Papaceit M."/>
            <person name="Parisi M.J."/>
            <person name="Parisi M."/>
            <person name="Parts L."/>
            <person name="Pedersen J.S."/>
            <person name="Pesole G."/>
            <person name="Phillippy A.M."/>
            <person name="Ponting C.P."/>
            <person name="Pop M."/>
            <person name="Porcelli D."/>
            <person name="Powell J.R."/>
            <person name="Prohaska S."/>
            <person name="Pruitt K."/>
            <person name="Puig M."/>
            <person name="Quesneville H."/>
            <person name="Ram K.R."/>
            <person name="Rand D."/>
            <person name="Rasmussen M.D."/>
            <person name="Reed L.K."/>
            <person name="Reenan R."/>
            <person name="Reily A."/>
            <person name="Remington K.A."/>
            <person name="Rieger T.T."/>
            <person name="Ritchie M.G."/>
            <person name="Robin C."/>
            <person name="Rogers Y.H."/>
            <person name="Rohde C."/>
            <person name="Rozas J."/>
            <person name="Rubenfield M.J."/>
            <person name="Ruiz A."/>
            <person name="Russo S."/>
            <person name="Salzberg S.L."/>
            <person name="Sanchez-Gracia A."/>
            <person name="Saranga D.J."/>
            <person name="Sato H."/>
            <person name="Schaeffer S.W."/>
            <person name="Schatz M.C."/>
            <person name="Schlenke T."/>
            <person name="Schwartz R."/>
            <person name="Segarra C."/>
            <person name="Singh R.S."/>
            <person name="Sirot L."/>
            <person name="Sirota M."/>
            <person name="Sisneros N.B."/>
            <person name="Smith C.D."/>
            <person name="Smith T.F."/>
            <person name="Spieth J."/>
            <person name="Stage D.E."/>
            <person name="Stark A."/>
            <person name="Stephan W."/>
            <person name="Strausberg R.L."/>
            <person name="Strempel S."/>
            <person name="Sturgill D."/>
            <person name="Sutton G."/>
            <person name="Sutton G.G."/>
            <person name="Tao W."/>
            <person name="Teichmann S."/>
            <person name="Tobari Y.N."/>
            <person name="Tomimura Y."/>
            <person name="Tsolas J.M."/>
            <person name="Valente V.L."/>
            <person name="Venter E."/>
            <person name="Venter J.C."/>
            <person name="Vicario S."/>
            <person name="Vieira F.G."/>
            <person name="Vilella A.J."/>
            <person name="Villasante A."/>
            <person name="Walenz B."/>
            <person name="Wang J."/>
            <person name="Wasserman M."/>
            <person name="Watts T."/>
            <person name="Wilson D."/>
            <person name="Wilson R.K."/>
            <person name="Wing R.A."/>
            <person name="Wolfner M.F."/>
            <person name="Wong A."/>
            <person name="Wong G.K."/>
            <person name="Wu C.I."/>
            <person name="Wu G."/>
            <person name="Yamamoto D."/>
            <person name="Yang H.P."/>
            <person name="Yang S.P."/>
            <person name="Yorke J.A."/>
            <person name="Yoshida K."/>
            <person name="Zdobnov E."/>
            <person name="Zhang P."/>
            <person name="Zhang Y."/>
            <person name="Zimin A.V."/>
            <person name="Baldwin J."/>
            <person name="Abdouelleil A."/>
            <person name="Abdulkadir J."/>
            <person name="Abebe A."/>
            <person name="Abera B."/>
            <person name="Abreu J."/>
            <person name="Acer S.C."/>
            <person name="Aftuck L."/>
            <person name="Alexander A."/>
            <person name="An P."/>
            <person name="Anderson E."/>
            <person name="Anderson S."/>
            <person name="Arachi H."/>
            <person name="Azer M."/>
            <person name="Bachantsang P."/>
            <person name="Barry A."/>
            <person name="Bayul T."/>
            <person name="Berlin A."/>
            <person name="Bessette D."/>
            <person name="Bloom T."/>
            <person name="Blye J."/>
            <person name="Boguslavskiy L."/>
            <person name="Bonnet C."/>
            <person name="Boukhgalter B."/>
            <person name="Bourzgui I."/>
            <person name="Brown A."/>
            <person name="Cahill P."/>
            <person name="Channer S."/>
            <person name="Cheshatsang Y."/>
            <person name="Chuda L."/>
            <person name="Citroen M."/>
            <person name="Collymore A."/>
            <person name="Cooke P."/>
            <person name="Costello M."/>
            <person name="D'Aco K."/>
            <person name="Daza R."/>
            <person name="De Haan G."/>
            <person name="DeGray S."/>
            <person name="DeMaso C."/>
            <person name="Dhargay N."/>
            <person name="Dooley K."/>
            <person name="Dooley E."/>
            <person name="Doricent M."/>
            <person name="Dorje P."/>
            <person name="Dorjee K."/>
            <person name="Dupes A."/>
            <person name="Elong R."/>
            <person name="Falk J."/>
            <person name="Farina A."/>
            <person name="Faro S."/>
            <person name="Ferguson D."/>
            <person name="Fisher S."/>
            <person name="Foley C.D."/>
            <person name="Franke A."/>
            <person name="Friedrich D."/>
            <person name="Gadbois L."/>
            <person name="Gearin G."/>
            <person name="Gearin C.R."/>
            <person name="Giannoukos G."/>
            <person name="Goode T."/>
            <person name="Graham J."/>
            <person name="Grandbois E."/>
            <person name="Grewal S."/>
            <person name="Gyaltsen K."/>
            <person name="Hafez N."/>
            <person name="Hagos B."/>
            <person name="Hall J."/>
            <person name="Henson C."/>
            <person name="Hollinger A."/>
            <person name="Honan T."/>
            <person name="Huard M.D."/>
            <person name="Hughes L."/>
            <person name="Hurhula B."/>
            <person name="Husby M.E."/>
            <person name="Kamat A."/>
            <person name="Kanga B."/>
            <person name="Kashin S."/>
            <person name="Khazanovich D."/>
            <person name="Kisner P."/>
            <person name="Lance K."/>
            <person name="Lara M."/>
            <person name="Lee W."/>
            <person name="Lennon N."/>
            <person name="Letendre F."/>
            <person name="LeVine R."/>
            <person name="Lipovsky A."/>
            <person name="Liu X."/>
            <person name="Liu J."/>
            <person name="Liu S."/>
            <person name="Lokyitsang T."/>
            <person name="Lokyitsang Y."/>
            <person name="Lubonja R."/>
            <person name="Lui A."/>
            <person name="MacDonald P."/>
            <person name="Magnisalis V."/>
            <person name="Maru K."/>
            <person name="Matthews C."/>
            <person name="McCusker W."/>
            <person name="McDonough S."/>
            <person name="Mehta T."/>
            <person name="Meldrim J."/>
            <person name="Meneus L."/>
            <person name="Mihai O."/>
            <person name="Mihalev A."/>
            <person name="Mihova T."/>
            <person name="Mittelman R."/>
            <person name="Mlenga V."/>
            <person name="Montmayeur A."/>
            <person name="Mulrain L."/>
            <person name="Navidi A."/>
            <person name="Naylor J."/>
            <person name="Negash T."/>
            <person name="Nguyen T."/>
            <person name="Nguyen N."/>
            <person name="Nicol R."/>
            <person name="Norbu C."/>
            <person name="Norbu N."/>
            <person name="Novod N."/>
            <person name="O'Neill B."/>
            <person name="Osman S."/>
            <person name="Markiewicz E."/>
            <person name="Oyono O.L."/>
            <person name="Patti C."/>
            <person name="Phunkhang P."/>
            <person name="Pierre F."/>
            <person name="Priest M."/>
            <person name="Raghuraman S."/>
            <person name="Rege F."/>
            <person name="Reyes R."/>
            <person name="Rise C."/>
            <person name="Rogov P."/>
            <person name="Ross K."/>
            <person name="Ryan E."/>
            <person name="Settipalli S."/>
            <person name="Shea T."/>
            <person name="Sherpa N."/>
            <person name="Shi L."/>
            <person name="Shih D."/>
            <person name="Sparrow T."/>
            <person name="Spaulding J."/>
            <person name="Stalker J."/>
            <person name="Stange-Thomann N."/>
            <person name="Stavropoulos S."/>
            <person name="Stone C."/>
            <person name="Strader C."/>
            <person name="Tesfaye S."/>
            <person name="Thomson T."/>
            <person name="Thoulutsang Y."/>
            <person name="Thoulutsang D."/>
            <person name="Topham K."/>
            <person name="Topping I."/>
            <person name="Tsamla T."/>
            <person name="Vassiliev H."/>
            <person name="Vo A."/>
            <person name="Wangchuk T."/>
            <person name="Wangdi T."/>
            <person name="Weiand M."/>
            <person name="Wilkinson J."/>
            <person name="Wilson A."/>
            <person name="Yadav S."/>
            <person name="Young G."/>
            <person name="Yu Q."/>
            <person name="Zembek L."/>
            <person name="Zhong D."/>
            <person name="Zimmer A."/>
            <person name="Zwirko Z."/>
            <person name="Jaffe D.B."/>
            <person name="Alvarez P."/>
            <person name="Brockman W."/>
            <person name="Butler J."/>
            <person name="Chin C."/>
            <person name="Gnerre S."/>
            <person name="Grabherr M."/>
            <person name="Kleber M."/>
            <person name="Mauceli E."/>
            <person name="MacCallum I."/>
        </authorList>
    </citation>
    <scope>NUCLEOTIDE SEQUENCE [LARGE SCALE GENOMIC DNA]</scope>
    <source>
        <strain evidence="11">Tucson 15287-2541.00</strain>
    </source>
</reference>
<sequence length="649" mass="71950">MADDESEVTQFLKIPNTNKQNKAKERLENSDTLCGFGIFKGPRLQSWATENVYVVVYGIAGCFIAMAFSYFNGTITTLEKRYGIPTRTSGLISVGSDISTTLTSGFLGYYTGRKHRPRYIALGLVILAVFCLLMATPHFIYGSGEDALKLTREYMSTGYLNATQEDRTLCQNAHPSCVQDVSHWTPIFLLFFAQFISGIGCSLFYTLGLSYMDDNSSKSRTPAMLSWSAFLRMLGPAFGYSLASVCLRLYIDPQLEPLIGNNDTRWLGAWWLGWIILTVIMLVSAVFIYMFPKELPSARARRLKSSDGAGQNSLTELSLQDMMLAVKRLAKNKIYVYNTIASMLYFFGYVPYWTFTPKYIETQYQQSASTATMATGTVALGFSAAGVLLSGYVISKYKPSARSMAAWNGIVDIFTVAGILCYVFIGCDDSDKATSLSPTIDSCSASCHCEYVHYAPICSPNNITYISACHAGCTGKSKDQLGHLIYTDCKCIGALDFANATESQYARQGSCPVDCYNQFLIFLGVMCFLKFIGASGRTANLLLALRCVSFEDKSFALGLGNVVVCLVSFIPSPILFGWILDNNCIVWGKTCGTKGNCWLYDTKSLRFWNIGVWHHAKDLEIFESEGAEITVKEQEQFDLSEKPSEIKKN</sequence>
<accession>B4J9Q3</accession>
<comment type="caution">
    <text evidence="8">Lacks conserved residue(s) required for the propagation of feature annotation.</text>
</comment>
<dbReference type="PANTHER" id="PTHR11388:SF76">
    <property type="entry name" value="SOLUTE CARRIER ORGANIC ANION TRANSPORTER FAMILY MEMBER"/>
    <property type="match status" value="1"/>
</dbReference>
<gene>
    <name evidence="10" type="primary">Dgri\GH20434</name>
    <name evidence="10" type="ORF">Dgri_GH20434</name>
</gene>
<feature type="transmembrane region" description="Helical" evidence="8">
    <location>
        <begin position="334"/>
        <end position="353"/>
    </location>
</feature>
<feature type="transmembrane region" description="Helical" evidence="8">
    <location>
        <begin position="373"/>
        <end position="394"/>
    </location>
</feature>
<comment type="similarity">
    <text evidence="2 8">Belongs to the organo anion transporter (TC 2.A.60) family.</text>
</comment>
<dbReference type="InParanoid" id="B4J9Q3"/>
<feature type="transmembrane region" description="Helical" evidence="8">
    <location>
        <begin position="519"/>
        <end position="543"/>
    </location>
</feature>
<dbReference type="InterPro" id="IPR036058">
    <property type="entry name" value="Kazal_dom_sf"/>
</dbReference>
<keyword evidence="4 8" id="KW-0812">Transmembrane</keyword>
<dbReference type="Pfam" id="PF03137">
    <property type="entry name" value="OATP"/>
    <property type="match status" value="1"/>
</dbReference>
<organism evidence="11">
    <name type="scientific">Drosophila grimshawi</name>
    <name type="common">Hawaiian fruit fly</name>
    <name type="synonym">Idiomyia grimshawi</name>
    <dbReference type="NCBI Taxonomy" id="7222"/>
    <lineage>
        <taxon>Eukaryota</taxon>
        <taxon>Metazoa</taxon>
        <taxon>Ecdysozoa</taxon>
        <taxon>Arthropoda</taxon>
        <taxon>Hexapoda</taxon>
        <taxon>Insecta</taxon>
        <taxon>Pterygota</taxon>
        <taxon>Neoptera</taxon>
        <taxon>Endopterygota</taxon>
        <taxon>Diptera</taxon>
        <taxon>Brachycera</taxon>
        <taxon>Muscomorpha</taxon>
        <taxon>Ephydroidea</taxon>
        <taxon>Drosophilidae</taxon>
        <taxon>Drosophila</taxon>
        <taxon>Hawaiian Drosophila</taxon>
    </lineage>
</organism>
<evidence type="ECO:0000313" key="11">
    <source>
        <dbReference type="Proteomes" id="UP000001070"/>
    </source>
</evidence>
<evidence type="ECO:0000256" key="4">
    <source>
        <dbReference type="ARBA" id="ARBA00022692"/>
    </source>
</evidence>
<feature type="transmembrane region" description="Helical" evidence="8">
    <location>
        <begin position="406"/>
        <end position="425"/>
    </location>
</feature>
<evidence type="ECO:0000256" key="7">
    <source>
        <dbReference type="ARBA" id="ARBA00023157"/>
    </source>
</evidence>
<feature type="transmembrane region" description="Helical" evidence="8">
    <location>
        <begin position="119"/>
        <end position="141"/>
    </location>
</feature>
<evidence type="ECO:0000256" key="3">
    <source>
        <dbReference type="ARBA" id="ARBA00022475"/>
    </source>
</evidence>
<feature type="transmembrane region" description="Helical" evidence="8">
    <location>
        <begin position="91"/>
        <end position="112"/>
    </location>
</feature>
<proteinExistence type="inferred from homology"/>
<comment type="subcellular location">
    <subcellularLocation>
        <location evidence="1 8">Cell membrane</location>
        <topology evidence="1 8">Multi-pass membrane protein</topology>
    </subcellularLocation>
</comment>
<dbReference type="GO" id="GO:0097254">
    <property type="term" value="P:renal tubular secretion"/>
    <property type="evidence" value="ECO:0007669"/>
    <property type="project" value="EnsemblMetazoa"/>
</dbReference>
<feature type="transmembrane region" description="Helical" evidence="8">
    <location>
        <begin position="555"/>
        <end position="580"/>
    </location>
</feature>
<dbReference type="EMBL" id="CH916367">
    <property type="protein sequence ID" value="EDW01467.1"/>
    <property type="molecule type" value="Genomic_DNA"/>
</dbReference>
<dbReference type="CDD" id="cd17336">
    <property type="entry name" value="MFS_SLCO_OATP"/>
    <property type="match status" value="1"/>
</dbReference>
<protein>
    <recommendedName>
        <fullName evidence="8">Solute carrier organic anion transporter family member</fullName>
    </recommendedName>
</protein>
<feature type="transmembrane region" description="Helical" evidence="8">
    <location>
        <begin position="187"/>
        <end position="208"/>
    </location>
</feature>
<keyword evidence="7" id="KW-1015">Disulfide bond</keyword>
<evidence type="ECO:0000256" key="6">
    <source>
        <dbReference type="ARBA" id="ARBA00023136"/>
    </source>
</evidence>
<feature type="transmembrane region" description="Helical" evidence="8">
    <location>
        <begin position="229"/>
        <end position="251"/>
    </location>
</feature>
<dbReference type="InterPro" id="IPR004156">
    <property type="entry name" value="OATP"/>
</dbReference>
<dbReference type="InterPro" id="IPR036259">
    <property type="entry name" value="MFS_trans_sf"/>
</dbReference>
<keyword evidence="5 8" id="KW-1133">Transmembrane helix</keyword>
<dbReference type="GO" id="GO:0006811">
    <property type="term" value="P:monoatomic ion transport"/>
    <property type="evidence" value="ECO:0007669"/>
    <property type="project" value="UniProtKB-KW"/>
</dbReference>
<dbReference type="AlphaFoldDB" id="B4J9Q3"/>
<dbReference type="eggNOG" id="KOG3626">
    <property type="taxonomic scope" value="Eukaryota"/>
</dbReference>
<evidence type="ECO:0000259" key="9">
    <source>
        <dbReference type="PROSITE" id="PS51465"/>
    </source>
</evidence>
<keyword evidence="3" id="KW-1003">Cell membrane</keyword>
<feature type="transmembrane region" description="Helical" evidence="8">
    <location>
        <begin position="271"/>
        <end position="292"/>
    </location>
</feature>
<dbReference type="NCBIfam" id="TIGR00805">
    <property type="entry name" value="oat"/>
    <property type="match status" value="1"/>
</dbReference>
<dbReference type="SUPFAM" id="SSF103473">
    <property type="entry name" value="MFS general substrate transporter"/>
    <property type="match status" value="1"/>
</dbReference>
<dbReference type="PROSITE" id="PS51465">
    <property type="entry name" value="KAZAL_2"/>
    <property type="match status" value="1"/>
</dbReference>
<evidence type="ECO:0000313" key="10">
    <source>
        <dbReference type="EMBL" id="EDW01467.1"/>
    </source>
</evidence>
<dbReference type="PANTHER" id="PTHR11388">
    <property type="entry name" value="ORGANIC ANION TRANSPORTER"/>
    <property type="match status" value="1"/>
</dbReference>
<dbReference type="GO" id="GO:0043252">
    <property type="term" value="P:sodium-independent organic anion transport"/>
    <property type="evidence" value="ECO:0007669"/>
    <property type="project" value="TreeGrafter"/>
</dbReference>